<dbReference type="NCBIfam" id="TIGR03830">
    <property type="entry name" value="CxxCG_CxxCG_HTH"/>
    <property type="match status" value="1"/>
</dbReference>
<dbReference type="InterPro" id="IPR010982">
    <property type="entry name" value="Lambda_DNA-bd_dom_sf"/>
</dbReference>
<dbReference type="EMBL" id="JAJEQX010000008">
    <property type="protein sequence ID" value="MCC2254016.1"/>
    <property type="molecule type" value="Genomic_DNA"/>
</dbReference>
<evidence type="ECO:0000313" key="2">
    <source>
        <dbReference type="EMBL" id="MCC2254016.1"/>
    </source>
</evidence>
<dbReference type="PROSITE" id="PS50943">
    <property type="entry name" value="HTH_CROC1"/>
    <property type="match status" value="1"/>
</dbReference>
<organism evidence="2 3">
    <name type="scientific">Ruminococcus turbiniformis</name>
    <dbReference type="NCBI Taxonomy" id="2881258"/>
    <lineage>
        <taxon>Bacteria</taxon>
        <taxon>Bacillati</taxon>
        <taxon>Bacillota</taxon>
        <taxon>Clostridia</taxon>
        <taxon>Eubacteriales</taxon>
        <taxon>Oscillospiraceae</taxon>
        <taxon>Ruminococcus</taxon>
    </lineage>
</organism>
<dbReference type="CDD" id="cd00093">
    <property type="entry name" value="HTH_XRE"/>
    <property type="match status" value="1"/>
</dbReference>
<reference evidence="2 3" key="1">
    <citation type="submission" date="2021-10" db="EMBL/GenBank/DDBJ databases">
        <title>Anaerobic single-cell dispensing facilitates the cultivation of human gut bacteria.</title>
        <authorList>
            <person name="Afrizal A."/>
        </authorList>
    </citation>
    <scope>NUCLEOTIDE SEQUENCE [LARGE SCALE GENOMIC DNA]</scope>
    <source>
        <strain evidence="2 3">CLA-AA-H200</strain>
    </source>
</reference>
<comment type="caution">
    <text evidence="2">The sequence shown here is derived from an EMBL/GenBank/DDBJ whole genome shotgun (WGS) entry which is preliminary data.</text>
</comment>
<name>A0ABS8FVC7_9FIRM</name>
<keyword evidence="3" id="KW-1185">Reference proteome</keyword>
<dbReference type="InterPro" id="IPR022452">
    <property type="entry name" value="MqsA"/>
</dbReference>
<proteinExistence type="predicted"/>
<sequence>METSILIRKVHMNCPLCDKTHEVEERKRFVTVTLKGEEVTYEERFYFCANADADENEFETGSMTNANLMNARNAYRIKHGLLTSDEIVAIRESYGLSQVDLARLLGWGEATISRYESKSIQDEAYDTMLRLIKDNPLIALEFLKKNADKFSGLKRTEIRSRIVEKLDSYGKEYLIRLKL</sequence>
<dbReference type="Pfam" id="PF15731">
    <property type="entry name" value="MqsA_antitoxin"/>
    <property type="match status" value="1"/>
</dbReference>
<dbReference type="InterPro" id="IPR001387">
    <property type="entry name" value="Cro/C1-type_HTH"/>
</dbReference>
<feature type="domain" description="HTH cro/C1-type" evidence="1">
    <location>
        <begin position="87"/>
        <end position="117"/>
    </location>
</feature>
<evidence type="ECO:0000313" key="3">
    <source>
        <dbReference type="Proteomes" id="UP001198151"/>
    </source>
</evidence>
<dbReference type="Proteomes" id="UP001198151">
    <property type="component" value="Unassembled WGS sequence"/>
</dbReference>
<accession>A0ABS8FVC7</accession>
<gene>
    <name evidence="2" type="ORF">LKD70_06130</name>
</gene>
<dbReference type="RefSeq" id="WP_227707151.1">
    <property type="nucleotide sequence ID" value="NZ_JAJEQX010000008.1"/>
</dbReference>
<dbReference type="SUPFAM" id="SSF47413">
    <property type="entry name" value="lambda repressor-like DNA-binding domains"/>
    <property type="match status" value="1"/>
</dbReference>
<dbReference type="Gene3D" id="1.10.260.40">
    <property type="entry name" value="lambda repressor-like DNA-binding domains"/>
    <property type="match status" value="1"/>
</dbReference>
<dbReference type="InterPro" id="IPR032758">
    <property type="entry name" value="MqsA/HigA-2"/>
</dbReference>
<evidence type="ECO:0000259" key="1">
    <source>
        <dbReference type="PROSITE" id="PS50943"/>
    </source>
</evidence>
<protein>
    <submittedName>
        <fullName evidence="2">Type II toxin-antitoxin system MqsA family antitoxin</fullName>
    </submittedName>
</protein>